<gene>
    <name evidence="2" type="ORF">NCTC13193_01546</name>
</gene>
<dbReference type="Proteomes" id="UP000270487">
    <property type="component" value="Chromosome"/>
</dbReference>
<keyword evidence="1" id="KW-1133">Transmembrane helix</keyword>
<reference evidence="2 3" key="1">
    <citation type="submission" date="2018-12" db="EMBL/GenBank/DDBJ databases">
        <authorList>
            <consortium name="Pathogen Informatics"/>
        </authorList>
    </citation>
    <scope>NUCLEOTIDE SEQUENCE [LARGE SCALE GENOMIC DNA]</scope>
    <source>
        <strain evidence="2 3">NCTC13193</strain>
    </source>
</reference>
<dbReference type="EMBL" id="LR134492">
    <property type="protein sequence ID" value="VEI66181.1"/>
    <property type="molecule type" value="Genomic_DNA"/>
</dbReference>
<dbReference type="AlphaFoldDB" id="A0A3S4X5V7"/>
<evidence type="ECO:0000313" key="3">
    <source>
        <dbReference type="Proteomes" id="UP000270487"/>
    </source>
</evidence>
<evidence type="ECO:0000256" key="1">
    <source>
        <dbReference type="SAM" id="Phobius"/>
    </source>
</evidence>
<feature type="transmembrane region" description="Helical" evidence="1">
    <location>
        <begin position="29"/>
        <end position="52"/>
    </location>
</feature>
<evidence type="ECO:0000313" key="2">
    <source>
        <dbReference type="EMBL" id="VEI66181.1"/>
    </source>
</evidence>
<keyword evidence="1" id="KW-0472">Membrane</keyword>
<organism evidence="2 3">
    <name type="scientific">Serratia fonticola</name>
    <dbReference type="NCBI Taxonomy" id="47917"/>
    <lineage>
        <taxon>Bacteria</taxon>
        <taxon>Pseudomonadati</taxon>
        <taxon>Pseudomonadota</taxon>
        <taxon>Gammaproteobacteria</taxon>
        <taxon>Enterobacterales</taxon>
        <taxon>Yersiniaceae</taxon>
        <taxon>Serratia</taxon>
    </lineage>
</organism>
<name>A0A3S4X5V7_SERFO</name>
<keyword evidence="1" id="KW-0812">Transmembrane</keyword>
<protein>
    <submittedName>
        <fullName evidence="2">Citrate-proton symporter</fullName>
    </submittedName>
</protein>
<sequence length="57" mass="6643">MTITVLALLTTYPALEWLTQAPSFERMTIVLLWLSFFFGMYSGAMAWPLLFIRQVVR</sequence>
<accession>A0A3S4X5V7</accession>
<proteinExistence type="predicted"/>